<dbReference type="GO" id="GO:0008725">
    <property type="term" value="F:DNA-3-methyladenine glycosylase activity"/>
    <property type="evidence" value="ECO:0007669"/>
    <property type="project" value="InterPro"/>
</dbReference>
<feature type="binding site" evidence="1">
    <location>
        <position position="6"/>
    </location>
    <ligand>
        <name>Zn(2+)</name>
        <dbReference type="ChEBI" id="CHEBI:29105"/>
    </ligand>
</feature>
<dbReference type="PANTHER" id="PTHR30037:SF4">
    <property type="entry name" value="DNA-3-METHYLADENINE GLYCOSYLASE I"/>
    <property type="match status" value="1"/>
</dbReference>
<dbReference type="GO" id="GO:0006284">
    <property type="term" value="P:base-excision repair"/>
    <property type="evidence" value="ECO:0007669"/>
    <property type="project" value="InterPro"/>
</dbReference>
<dbReference type="EMBL" id="MHUB01000036">
    <property type="protein sequence ID" value="OHA70020.1"/>
    <property type="molecule type" value="Genomic_DNA"/>
</dbReference>
<evidence type="ECO:0000313" key="2">
    <source>
        <dbReference type="EMBL" id="OHA70020.1"/>
    </source>
</evidence>
<reference evidence="2 3" key="1">
    <citation type="journal article" date="2016" name="Nat. Commun.">
        <title>Thousands of microbial genomes shed light on interconnected biogeochemical processes in an aquifer system.</title>
        <authorList>
            <person name="Anantharaman K."/>
            <person name="Brown C.T."/>
            <person name="Hug L.A."/>
            <person name="Sharon I."/>
            <person name="Castelle C.J."/>
            <person name="Probst A.J."/>
            <person name="Thomas B.C."/>
            <person name="Singh A."/>
            <person name="Wilkins M.J."/>
            <person name="Karaoz U."/>
            <person name="Brodie E.L."/>
            <person name="Williams K.H."/>
            <person name="Hubbard S.S."/>
            <person name="Banfield J.F."/>
        </authorList>
    </citation>
    <scope>NUCLEOTIDE SEQUENCE [LARGE SCALE GENOMIC DNA]</scope>
</reference>
<dbReference type="AlphaFoldDB" id="A0A1G2RB01"/>
<feature type="binding site" evidence="1">
    <location>
        <position position="177"/>
    </location>
    <ligand>
        <name>Zn(2+)</name>
        <dbReference type="ChEBI" id="CHEBI:29105"/>
    </ligand>
</feature>
<evidence type="ECO:0000313" key="3">
    <source>
        <dbReference type="Proteomes" id="UP000178613"/>
    </source>
</evidence>
<dbReference type="Pfam" id="PF03352">
    <property type="entry name" value="Adenine_glyco"/>
    <property type="match status" value="1"/>
</dbReference>
<feature type="binding site" evidence="1">
    <location>
        <position position="19"/>
    </location>
    <ligand>
        <name>Zn(2+)</name>
        <dbReference type="ChEBI" id="CHEBI:29105"/>
    </ligand>
</feature>
<dbReference type="InterPro" id="IPR011257">
    <property type="entry name" value="DNA_glycosylase"/>
</dbReference>
<dbReference type="Proteomes" id="UP000178613">
    <property type="component" value="Unassembled WGS sequence"/>
</dbReference>
<comment type="caution">
    <text evidence="2">The sequence shown here is derived from an EMBL/GenBank/DDBJ whole genome shotgun (WGS) entry which is preliminary data.</text>
</comment>
<keyword evidence="1" id="KW-0862">Zinc</keyword>
<dbReference type="SUPFAM" id="SSF48150">
    <property type="entry name" value="DNA-glycosylase"/>
    <property type="match status" value="1"/>
</dbReference>
<dbReference type="Gene3D" id="1.10.340.30">
    <property type="entry name" value="Hypothetical protein, domain 2"/>
    <property type="match status" value="1"/>
</dbReference>
<accession>A0A1G2RB01</accession>
<evidence type="ECO:0000256" key="1">
    <source>
        <dbReference type="PIRSR" id="PIRSR605019-1"/>
    </source>
</evidence>
<proteinExistence type="predicted"/>
<feature type="binding site" evidence="1">
    <location>
        <position position="181"/>
    </location>
    <ligand>
        <name>Zn(2+)</name>
        <dbReference type="ChEBI" id="CHEBI:29105"/>
    </ligand>
</feature>
<dbReference type="GO" id="GO:0046872">
    <property type="term" value="F:metal ion binding"/>
    <property type="evidence" value="ECO:0007669"/>
    <property type="project" value="UniProtKB-KW"/>
</dbReference>
<organism evidence="2 3">
    <name type="scientific">Candidatus Wildermuthbacteria bacterium RIFCSPHIGHO2_02_FULL_49_9</name>
    <dbReference type="NCBI Taxonomy" id="1802456"/>
    <lineage>
        <taxon>Bacteria</taxon>
        <taxon>Candidatus Wildermuthiibacteriota</taxon>
    </lineage>
</organism>
<dbReference type="InterPro" id="IPR005019">
    <property type="entry name" value="Adenine_glyco"/>
</dbReference>
<dbReference type="PANTHER" id="PTHR30037">
    <property type="entry name" value="DNA-3-METHYLADENINE GLYCOSYLASE 1"/>
    <property type="match status" value="1"/>
</dbReference>
<sequence length="198" mass="22906">MKKNRCSWAEGNPQMETYHDKEWGRPCFDDRKLFEFFLLDTFQAGLSWEIILHKRNNFKKAFSNFNLAEIARYKRGEQNRLLGDSGIIRNKRKIRAAIINAQKVLDIQKEYGSFAKYLWSFTNGKTLDAKPKRLKDIPTTSKEAEAMSRDMRARGFAFVGPTTIYAFLQGIGMVNDHLVSCFTRRSLGEGGQDPQDHK</sequence>
<keyword evidence="1" id="KW-0479">Metal-binding</keyword>
<dbReference type="InterPro" id="IPR052891">
    <property type="entry name" value="DNA-3mA_glycosylase"/>
</dbReference>
<gene>
    <name evidence="2" type="ORF">A3D64_02720</name>
</gene>
<protein>
    <submittedName>
        <fullName evidence="2">DNA-3-methyladenine glycosylase</fullName>
    </submittedName>
</protein>
<name>A0A1G2RB01_9BACT</name>